<keyword evidence="1" id="KW-1133">Transmembrane helix</keyword>
<dbReference type="EMBL" id="CP120682">
    <property type="protein sequence ID" value="WKN36150.1"/>
    <property type="molecule type" value="Genomic_DNA"/>
</dbReference>
<dbReference type="PANTHER" id="PTHR14969:SF13">
    <property type="entry name" value="AT30094P"/>
    <property type="match status" value="1"/>
</dbReference>
<gene>
    <name evidence="4" type="ORF">K4G66_27670</name>
</gene>
<reference evidence="4" key="1">
    <citation type="journal article" date="2023" name="Comput. Struct. Biotechnol. J.">
        <title>Discovery of a novel marine Bacteroidetes with a rich repertoire of carbohydrate-active enzymes.</title>
        <authorList>
            <person name="Chen B."/>
            <person name="Liu G."/>
            <person name="Chen Q."/>
            <person name="Wang H."/>
            <person name="Liu L."/>
            <person name="Tang K."/>
        </authorList>
    </citation>
    <scope>NUCLEOTIDE SEQUENCE</scope>
    <source>
        <strain evidence="4">TK19036</strain>
    </source>
</reference>
<dbReference type="CDD" id="cd03394">
    <property type="entry name" value="PAP2_like_5"/>
    <property type="match status" value="1"/>
</dbReference>
<name>A0AA49GP29_9BACT</name>
<evidence type="ECO:0000256" key="1">
    <source>
        <dbReference type="SAM" id="Phobius"/>
    </source>
</evidence>
<keyword evidence="1" id="KW-0812">Transmembrane</keyword>
<accession>A0AA49GP29</accession>
<dbReference type="Gene3D" id="1.20.144.10">
    <property type="entry name" value="Phosphatidic acid phosphatase type 2/haloperoxidase"/>
    <property type="match status" value="1"/>
</dbReference>
<evidence type="ECO:0000259" key="3">
    <source>
        <dbReference type="SMART" id="SM00014"/>
    </source>
</evidence>
<dbReference type="PANTHER" id="PTHR14969">
    <property type="entry name" value="SPHINGOSINE-1-PHOSPHATE PHOSPHOHYDROLASE"/>
    <property type="match status" value="1"/>
</dbReference>
<evidence type="ECO:0000313" key="4">
    <source>
        <dbReference type="EMBL" id="WKN36150.1"/>
    </source>
</evidence>
<dbReference type="InterPro" id="IPR036938">
    <property type="entry name" value="PAP2/HPO_sf"/>
</dbReference>
<dbReference type="AlphaFoldDB" id="A0AA49GP29"/>
<evidence type="ECO:0000256" key="2">
    <source>
        <dbReference type="SAM" id="SignalP"/>
    </source>
</evidence>
<feature type="chain" id="PRO_5041378053" evidence="2">
    <location>
        <begin position="30"/>
        <end position="284"/>
    </location>
</feature>
<dbReference type="SUPFAM" id="SSF48317">
    <property type="entry name" value="Acid phosphatase/Vanadium-dependent haloperoxidase"/>
    <property type="match status" value="1"/>
</dbReference>
<proteinExistence type="predicted"/>
<keyword evidence="2" id="KW-0732">Signal</keyword>
<feature type="signal peptide" evidence="2">
    <location>
        <begin position="1"/>
        <end position="29"/>
    </location>
</feature>
<feature type="transmembrane region" description="Helical" evidence="1">
    <location>
        <begin position="229"/>
        <end position="251"/>
    </location>
</feature>
<dbReference type="SMART" id="SM00014">
    <property type="entry name" value="acidPPc"/>
    <property type="match status" value="1"/>
</dbReference>
<sequence length="284" mass="31818">MILRIYRFWGWCKLSVLVVLWLNSASATAQYSVPPNYDSTLSQPSKEYRSEFRSGMIPMDALVNSSSWTQSILYKTIAAPTFLITGGLLTFNDNRVFDKYDVQQARQKAIPNFHTSADDYLQYMPIVAVYGLKATGIKTQHRFMAQTLRLLTAEALSQAVVLPLKQFTHIERPDQSNFKSFPSGHTTQAFVSATFMHKELGHLSPWYSIGAYTTATAVGALRMMNNKHWLSDVLVGAGIGILSTNVAYLIFPERNDSKEKASSLIVTPIYYEGVVGFNLLISPH</sequence>
<keyword evidence="1" id="KW-0472">Membrane</keyword>
<feature type="domain" description="Phosphatidic acid phosphatase type 2/haloperoxidase" evidence="3">
    <location>
        <begin position="147"/>
        <end position="248"/>
    </location>
</feature>
<organism evidence="4">
    <name type="scientific">Roseihalotalea indica</name>
    <dbReference type="NCBI Taxonomy" id="2867963"/>
    <lineage>
        <taxon>Bacteria</taxon>
        <taxon>Pseudomonadati</taxon>
        <taxon>Bacteroidota</taxon>
        <taxon>Cytophagia</taxon>
        <taxon>Cytophagales</taxon>
        <taxon>Catalimonadaceae</taxon>
        <taxon>Roseihalotalea</taxon>
    </lineage>
</organism>
<protein>
    <submittedName>
        <fullName evidence="4">Phosphatase PAP2 family protein</fullName>
    </submittedName>
</protein>
<reference evidence="4" key="2">
    <citation type="journal article" date="2024" name="Antonie Van Leeuwenhoek">
        <title>Roseihalotalea indica gen. nov., sp. nov., a halophilic Bacteroidetes from mesopelagic Southwest Indian Ocean with higher carbohydrate metabolic potential.</title>
        <authorList>
            <person name="Chen B."/>
            <person name="Zhang M."/>
            <person name="Lin D."/>
            <person name="Ye J."/>
            <person name="Tang K."/>
        </authorList>
    </citation>
    <scope>NUCLEOTIDE SEQUENCE</scope>
    <source>
        <strain evidence="4">TK19036</strain>
    </source>
</reference>
<dbReference type="InterPro" id="IPR000326">
    <property type="entry name" value="PAP2/HPO"/>
</dbReference>
<dbReference type="Pfam" id="PF01569">
    <property type="entry name" value="PAP2"/>
    <property type="match status" value="1"/>
</dbReference>